<keyword evidence="2" id="KW-1185">Reference proteome</keyword>
<reference evidence="1 2" key="1">
    <citation type="journal article" date="2019" name="Emerg. Microbes Infect.">
        <title>Comprehensive subspecies identification of 175 nontuberculous mycobacteria species based on 7547 genomic profiles.</title>
        <authorList>
            <person name="Matsumoto Y."/>
            <person name="Kinjo T."/>
            <person name="Motooka D."/>
            <person name="Nabeya D."/>
            <person name="Jung N."/>
            <person name="Uechi K."/>
            <person name="Horii T."/>
            <person name="Iida T."/>
            <person name="Fujita J."/>
            <person name="Nakamura S."/>
        </authorList>
    </citation>
    <scope>NUCLEOTIDE SEQUENCE [LARGE SCALE GENOMIC DNA]</scope>
    <source>
        <strain evidence="1 2">JCM 18565</strain>
    </source>
</reference>
<organism evidence="1 2">
    <name type="scientific">Mycobacterium paragordonae</name>
    <dbReference type="NCBI Taxonomy" id="1389713"/>
    <lineage>
        <taxon>Bacteria</taxon>
        <taxon>Bacillati</taxon>
        <taxon>Actinomycetota</taxon>
        <taxon>Actinomycetes</taxon>
        <taxon>Mycobacteriales</taxon>
        <taxon>Mycobacteriaceae</taxon>
        <taxon>Mycobacterium</taxon>
    </lineage>
</organism>
<evidence type="ECO:0000313" key="2">
    <source>
        <dbReference type="Proteomes" id="UP000465240"/>
    </source>
</evidence>
<protein>
    <submittedName>
        <fullName evidence="1">Uncharacterized protein</fullName>
    </submittedName>
</protein>
<comment type="caution">
    <text evidence="1">The sequence shown here is derived from an EMBL/GenBank/DDBJ whole genome shotgun (WGS) entry which is preliminary data.</text>
</comment>
<evidence type="ECO:0000313" key="1">
    <source>
        <dbReference type="EMBL" id="GFG81548.1"/>
    </source>
</evidence>
<gene>
    <name evidence="1" type="ORF">MPRG_48240</name>
</gene>
<dbReference type="EMBL" id="BLKX01000001">
    <property type="protein sequence ID" value="GFG81548.1"/>
    <property type="molecule type" value="Genomic_DNA"/>
</dbReference>
<sequence>MAARYIVTGTNERVAERLQTAAASPHWRNVWLFAAGSCFAEPQPHEHAALVELVKQVDKNASQRLGLVCPVGPALALELVDDGMARAHPRFYDELLVHGLGILSLPSPSDPLSIARALVRAADVADRNRTAIADALRNALAGSPVSQETAEEIRASVGTAGREAGATLHAMGLGDVRAIAVAGLKRASASPENHWDRYRDTLLLAGTSGKTAEVLATADSVLRHIHRHGNPGTGSVTSILAAIRDSEASEILEIALEEIAQYEPRLIRQLRDGLLTEIYRAPIGELIR</sequence>
<dbReference type="Proteomes" id="UP000465240">
    <property type="component" value="Unassembled WGS sequence"/>
</dbReference>
<proteinExistence type="predicted"/>
<accession>A0ABQ1CAP4</accession>
<name>A0ABQ1CAP4_9MYCO</name>